<dbReference type="Proteomes" id="UP001362999">
    <property type="component" value="Unassembled WGS sequence"/>
</dbReference>
<feature type="non-terminal residue" evidence="1">
    <location>
        <position position="1"/>
    </location>
</feature>
<dbReference type="EMBL" id="JAWWNJ010000013">
    <property type="protein sequence ID" value="KAK7042765.1"/>
    <property type="molecule type" value="Genomic_DNA"/>
</dbReference>
<sequence>LFAWICNYDLEVMSHPINITTKIAVLSIRKRDPPPLNARKLFTFENVEIYERRHAAQLVGDAQFSVFFQHLQEADEQAKREGHVGAAGLLIFVKTAEGELASTRCTPVVITREALALEPDVGWKGLVKNIIDDGINLRRRLAEKER</sequence>
<name>A0AAW0CVW2_9AGAR</name>
<comment type="caution">
    <text evidence="1">The sequence shown here is derived from an EMBL/GenBank/DDBJ whole genome shotgun (WGS) entry which is preliminary data.</text>
</comment>
<gene>
    <name evidence="1" type="ORF">R3P38DRAFT_2361416</name>
</gene>
<evidence type="ECO:0000313" key="1">
    <source>
        <dbReference type="EMBL" id="KAK7042765.1"/>
    </source>
</evidence>
<dbReference type="AlphaFoldDB" id="A0AAW0CVW2"/>
<proteinExistence type="predicted"/>
<evidence type="ECO:0008006" key="3">
    <source>
        <dbReference type="Google" id="ProtNLM"/>
    </source>
</evidence>
<evidence type="ECO:0000313" key="2">
    <source>
        <dbReference type="Proteomes" id="UP001362999"/>
    </source>
</evidence>
<accession>A0AAW0CVW2</accession>
<keyword evidence="2" id="KW-1185">Reference proteome</keyword>
<protein>
    <recommendedName>
        <fullName evidence="3">Chalcone-flavonone isomerase family protein</fullName>
    </recommendedName>
</protein>
<feature type="non-terminal residue" evidence="1">
    <location>
        <position position="146"/>
    </location>
</feature>
<reference evidence="1 2" key="1">
    <citation type="journal article" date="2024" name="J Genomics">
        <title>Draft genome sequencing and assembly of Favolaschia claudopus CIRM-BRFM 2984 isolated from oak limbs.</title>
        <authorList>
            <person name="Navarro D."/>
            <person name="Drula E."/>
            <person name="Chaduli D."/>
            <person name="Cazenave R."/>
            <person name="Ahrendt S."/>
            <person name="Wang J."/>
            <person name="Lipzen A."/>
            <person name="Daum C."/>
            <person name="Barry K."/>
            <person name="Grigoriev I.V."/>
            <person name="Favel A."/>
            <person name="Rosso M.N."/>
            <person name="Martin F."/>
        </authorList>
    </citation>
    <scope>NUCLEOTIDE SEQUENCE [LARGE SCALE GENOMIC DNA]</scope>
    <source>
        <strain evidence="1 2">CIRM-BRFM 2984</strain>
    </source>
</reference>
<organism evidence="1 2">
    <name type="scientific">Favolaschia claudopus</name>
    <dbReference type="NCBI Taxonomy" id="2862362"/>
    <lineage>
        <taxon>Eukaryota</taxon>
        <taxon>Fungi</taxon>
        <taxon>Dikarya</taxon>
        <taxon>Basidiomycota</taxon>
        <taxon>Agaricomycotina</taxon>
        <taxon>Agaricomycetes</taxon>
        <taxon>Agaricomycetidae</taxon>
        <taxon>Agaricales</taxon>
        <taxon>Marasmiineae</taxon>
        <taxon>Mycenaceae</taxon>
        <taxon>Favolaschia</taxon>
    </lineage>
</organism>